<dbReference type="AlphaFoldDB" id="Q4STU6"/>
<feature type="region of interest" description="Disordered" evidence="1">
    <location>
        <begin position="183"/>
        <end position="259"/>
    </location>
</feature>
<sequence>MAVLYLDVVDYRSILARASEFHLNFSGVFQGLSKDGGDGVSAESLEEVLDILAEEGSDWISGFFAFLFEERGEAAEGGVTSDPGEVQEAEPQPGSGSPVDQEPGGGEEGRASRPRRPPSSALREELRVIHQKMEAKRIAGVALEEIKAALEEEEAERELVWVEKMKTLEAAWEQLRREKQKLEERVEKERAEKERAEKEWAEKERAEKERAERVERWREERAEKERRRERRRRERRRRGWRGRGWRRRGRRRRERRGRG</sequence>
<feature type="region of interest" description="Disordered" evidence="1">
    <location>
        <begin position="75"/>
        <end position="122"/>
    </location>
</feature>
<accession>Q4STU6</accession>
<reference evidence="2" key="1">
    <citation type="journal article" date="2004" name="Nature">
        <title>Genome duplication in the teleost fish Tetraodon nigroviridis reveals the early vertebrate proto-karyotype.</title>
        <authorList>
            <person name="Jaillon O."/>
            <person name="Aury J.-M."/>
            <person name="Brunet F."/>
            <person name="Petit J.-L."/>
            <person name="Stange-Thomann N."/>
            <person name="Mauceli E."/>
            <person name="Bouneau L."/>
            <person name="Fischer C."/>
            <person name="Ozouf-Costaz C."/>
            <person name="Bernot A."/>
            <person name="Nicaud S."/>
            <person name="Jaffe D."/>
            <person name="Fisher S."/>
            <person name="Lutfalla G."/>
            <person name="Dossat C."/>
            <person name="Segurens B."/>
            <person name="Dasilva C."/>
            <person name="Salanoubat M."/>
            <person name="Levy M."/>
            <person name="Boudet N."/>
            <person name="Castellano S."/>
            <person name="Anthouard V."/>
            <person name="Jubin C."/>
            <person name="Castelli V."/>
            <person name="Katinka M."/>
            <person name="Vacherie B."/>
            <person name="Biemont C."/>
            <person name="Skalli Z."/>
            <person name="Cattolico L."/>
            <person name="Poulain J."/>
            <person name="De Berardinis V."/>
            <person name="Cruaud C."/>
            <person name="Duprat S."/>
            <person name="Brottier P."/>
            <person name="Coutanceau J.-P."/>
            <person name="Gouzy J."/>
            <person name="Parra G."/>
            <person name="Lardier G."/>
            <person name="Chapple C."/>
            <person name="McKernan K.J."/>
            <person name="McEwan P."/>
            <person name="Bosak S."/>
            <person name="Kellis M."/>
            <person name="Volff J.-N."/>
            <person name="Guigo R."/>
            <person name="Zody M.C."/>
            <person name="Mesirov J."/>
            <person name="Lindblad-Toh K."/>
            <person name="Birren B."/>
            <person name="Nusbaum C."/>
            <person name="Kahn D."/>
            <person name="Robinson-Rechavi M."/>
            <person name="Laudet V."/>
            <person name="Schachter V."/>
            <person name="Quetier F."/>
            <person name="Saurin W."/>
            <person name="Scarpelli C."/>
            <person name="Wincker P."/>
            <person name="Lander E.S."/>
            <person name="Weissenbach J."/>
            <person name="Roest Crollius H."/>
        </authorList>
    </citation>
    <scope>NUCLEOTIDE SEQUENCE [LARGE SCALE GENOMIC DNA]</scope>
</reference>
<protein>
    <submittedName>
        <fullName evidence="2">Chromosome undetermined SCAF14113, whole genome shotgun sequence</fullName>
    </submittedName>
</protein>
<reference evidence="2" key="2">
    <citation type="submission" date="2004-02" db="EMBL/GenBank/DDBJ databases">
        <authorList>
            <consortium name="Genoscope"/>
            <consortium name="Whitehead Institute Centre for Genome Research"/>
        </authorList>
    </citation>
    <scope>NUCLEOTIDE SEQUENCE</scope>
</reference>
<dbReference type="KEGG" id="tng:GSTEN00012781G001"/>
<gene>
    <name evidence="2" type="ORF">GSTENG00012781001</name>
</gene>
<dbReference type="OrthoDB" id="438431at2759"/>
<organism evidence="2">
    <name type="scientific">Tetraodon nigroviridis</name>
    <name type="common">Spotted green pufferfish</name>
    <name type="synonym">Chelonodon nigroviridis</name>
    <dbReference type="NCBI Taxonomy" id="99883"/>
    <lineage>
        <taxon>Eukaryota</taxon>
        <taxon>Metazoa</taxon>
        <taxon>Chordata</taxon>
        <taxon>Craniata</taxon>
        <taxon>Vertebrata</taxon>
        <taxon>Euteleostomi</taxon>
        <taxon>Actinopterygii</taxon>
        <taxon>Neopterygii</taxon>
        <taxon>Teleostei</taxon>
        <taxon>Neoteleostei</taxon>
        <taxon>Acanthomorphata</taxon>
        <taxon>Eupercaria</taxon>
        <taxon>Tetraodontiformes</taxon>
        <taxon>Tetradontoidea</taxon>
        <taxon>Tetraodontidae</taxon>
        <taxon>Tetraodon</taxon>
    </lineage>
</organism>
<name>Q4STU6_TETNG</name>
<dbReference type="EMBL" id="CAAE01014113">
    <property type="protein sequence ID" value="CAF95936.1"/>
    <property type="molecule type" value="Genomic_DNA"/>
</dbReference>
<evidence type="ECO:0000313" key="2">
    <source>
        <dbReference type="EMBL" id="CAF95936.1"/>
    </source>
</evidence>
<evidence type="ECO:0000256" key="1">
    <source>
        <dbReference type="SAM" id="MobiDB-lite"/>
    </source>
</evidence>
<feature type="compositionally biased region" description="Basic and acidic residues" evidence="1">
    <location>
        <begin position="183"/>
        <end position="226"/>
    </location>
</feature>
<feature type="compositionally biased region" description="Basic residues" evidence="1">
    <location>
        <begin position="227"/>
        <end position="259"/>
    </location>
</feature>
<proteinExistence type="predicted"/>